<accession>A0ABY7SN94</accession>
<proteinExistence type="predicted"/>
<keyword evidence="1" id="KW-0805">Transcription regulation</keyword>
<dbReference type="InterPro" id="IPR036271">
    <property type="entry name" value="Tet_transcr_reg_TetR-rel_C_sf"/>
</dbReference>
<organism evidence="6 7">
    <name type="scientific">Paracoccus fistulariae</name>
    <dbReference type="NCBI Taxonomy" id="658446"/>
    <lineage>
        <taxon>Bacteria</taxon>
        <taxon>Pseudomonadati</taxon>
        <taxon>Pseudomonadota</taxon>
        <taxon>Alphaproteobacteria</taxon>
        <taxon>Rhodobacterales</taxon>
        <taxon>Paracoccaceae</taxon>
        <taxon>Paracoccus</taxon>
    </lineage>
</organism>
<dbReference type="SUPFAM" id="SSF48498">
    <property type="entry name" value="Tetracyclin repressor-like, C-terminal domain"/>
    <property type="match status" value="1"/>
</dbReference>
<dbReference type="PROSITE" id="PS50977">
    <property type="entry name" value="HTH_TETR_2"/>
    <property type="match status" value="1"/>
</dbReference>
<dbReference type="EMBL" id="CP067136">
    <property type="protein sequence ID" value="WCR08388.1"/>
    <property type="molecule type" value="Genomic_DNA"/>
</dbReference>
<keyword evidence="2 4" id="KW-0238">DNA-binding</keyword>
<evidence type="ECO:0000313" key="6">
    <source>
        <dbReference type="EMBL" id="WCR08388.1"/>
    </source>
</evidence>
<evidence type="ECO:0000256" key="2">
    <source>
        <dbReference type="ARBA" id="ARBA00023125"/>
    </source>
</evidence>
<reference evidence="6 7" key="1">
    <citation type="submission" date="2021-01" db="EMBL/GenBank/DDBJ databases">
        <title>Biogeographic distribution of Paracoccus.</title>
        <authorList>
            <person name="Hollensteiner J."/>
            <person name="Leineberger J."/>
            <person name="Brinkhoff T."/>
            <person name="Daniel R."/>
        </authorList>
    </citation>
    <scope>NUCLEOTIDE SEQUENCE [LARGE SCALE GENOMIC DNA]</scope>
    <source>
        <strain evidence="6 7">KCTC 22803</strain>
    </source>
</reference>
<gene>
    <name evidence="6" type="ORF">JHX87_06115</name>
</gene>
<dbReference type="InterPro" id="IPR025996">
    <property type="entry name" value="MT1864/Rv1816-like_C"/>
</dbReference>
<dbReference type="RefSeq" id="WP_271883238.1">
    <property type="nucleotide sequence ID" value="NZ_CP067136.1"/>
</dbReference>
<dbReference type="InterPro" id="IPR009057">
    <property type="entry name" value="Homeodomain-like_sf"/>
</dbReference>
<evidence type="ECO:0000256" key="3">
    <source>
        <dbReference type="ARBA" id="ARBA00023163"/>
    </source>
</evidence>
<protein>
    <submittedName>
        <fullName evidence="6">TetR/AcrR family transcriptional regulator</fullName>
    </submittedName>
</protein>
<evidence type="ECO:0000259" key="5">
    <source>
        <dbReference type="PROSITE" id="PS50977"/>
    </source>
</evidence>
<keyword evidence="7" id="KW-1185">Reference proteome</keyword>
<dbReference type="InterPro" id="IPR001647">
    <property type="entry name" value="HTH_TetR"/>
</dbReference>
<name>A0ABY7SN94_9RHOB</name>
<evidence type="ECO:0000256" key="4">
    <source>
        <dbReference type="PROSITE-ProRule" id="PRU00335"/>
    </source>
</evidence>
<dbReference type="Gene3D" id="1.10.357.10">
    <property type="entry name" value="Tetracycline Repressor, domain 2"/>
    <property type="match status" value="1"/>
</dbReference>
<evidence type="ECO:0000313" key="7">
    <source>
        <dbReference type="Proteomes" id="UP001219349"/>
    </source>
</evidence>
<dbReference type="Pfam" id="PF13305">
    <property type="entry name" value="TetR_C_33"/>
    <property type="match status" value="1"/>
</dbReference>
<feature type="domain" description="HTH tetR-type" evidence="5">
    <location>
        <begin position="10"/>
        <end position="70"/>
    </location>
</feature>
<dbReference type="SUPFAM" id="SSF46689">
    <property type="entry name" value="Homeodomain-like"/>
    <property type="match status" value="1"/>
</dbReference>
<dbReference type="Proteomes" id="UP001219349">
    <property type="component" value="Chromosome"/>
</dbReference>
<evidence type="ECO:0000256" key="1">
    <source>
        <dbReference type="ARBA" id="ARBA00023015"/>
    </source>
</evidence>
<keyword evidence="3" id="KW-0804">Transcription</keyword>
<sequence>MNKNRGQSRGCVREKLILAGIKLLAEHDSEGLTLRRIAALVGVSHAAPAHYFNGLPGLRSAIAERGFQMLSKTLSNTQLVTVTSDFDRLEAAADAYIKFSEENSALFRLMFDELITPTPELSKTAIESYDVLKSVCSPFTSSEKGDQFEIMAWSVMHGYTSLQMNRPRAPTAPFIVPSLSSMLRMLIRANAVA</sequence>
<feature type="DNA-binding region" description="H-T-H motif" evidence="4">
    <location>
        <begin position="33"/>
        <end position="52"/>
    </location>
</feature>